<sequence>MTAQQVLAEALAYLAGVRNTEVANVTYDDVVPFMRGQGRHGGAGRG</sequence>
<dbReference type="RefSeq" id="WP_282588784.1">
    <property type="nucleotide sequence ID" value="NZ_JAMOIM010000049.1"/>
</dbReference>
<organism evidence="1 2">
    <name type="scientific">Lichenifustis flavocetrariae</name>
    <dbReference type="NCBI Taxonomy" id="2949735"/>
    <lineage>
        <taxon>Bacteria</taxon>
        <taxon>Pseudomonadati</taxon>
        <taxon>Pseudomonadota</taxon>
        <taxon>Alphaproteobacteria</taxon>
        <taxon>Hyphomicrobiales</taxon>
        <taxon>Lichenihabitantaceae</taxon>
        <taxon>Lichenifustis</taxon>
    </lineage>
</organism>
<comment type="caution">
    <text evidence="1">The sequence shown here is derived from an EMBL/GenBank/DDBJ whole genome shotgun (WGS) entry which is preliminary data.</text>
</comment>
<gene>
    <name evidence="1" type="ORF">M8523_31315</name>
</gene>
<dbReference type="AlphaFoldDB" id="A0AA42CMC3"/>
<keyword evidence="2" id="KW-1185">Reference proteome</keyword>
<proteinExistence type="predicted"/>
<evidence type="ECO:0000313" key="2">
    <source>
        <dbReference type="Proteomes" id="UP001165667"/>
    </source>
</evidence>
<name>A0AA42CMC3_9HYPH</name>
<accession>A0AA42CMC3</accession>
<protein>
    <submittedName>
        <fullName evidence="1">Uncharacterized protein</fullName>
    </submittedName>
</protein>
<dbReference type="Proteomes" id="UP001165667">
    <property type="component" value="Unassembled WGS sequence"/>
</dbReference>
<evidence type="ECO:0000313" key="1">
    <source>
        <dbReference type="EMBL" id="MCW6512408.1"/>
    </source>
</evidence>
<dbReference type="EMBL" id="JAMOIM010000049">
    <property type="protein sequence ID" value="MCW6512408.1"/>
    <property type="molecule type" value="Genomic_DNA"/>
</dbReference>
<reference evidence="1" key="1">
    <citation type="submission" date="2022-05" db="EMBL/GenBank/DDBJ databases">
        <authorList>
            <person name="Pankratov T."/>
        </authorList>
    </citation>
    <scope>NUCLEOTIDE SEQUENCE</scope>
    <source>
        <strain evidence="1">BP6-180914</strain>
    </source>
</reference>